<dbReference type="PROSITE" id="PS50850">
    <property type="entry name" value="MFS"/>
    <property type="match status" value="1"/>
</dbReference>
<dbReference type="Gene3D" id="1.20.1250.20">
    <property type="entry name" value="MFS general substrate transporter like domains"/>
    <property type="match status" value="1"/>
</dbReference>
<evidence type="ECO:0000256" key="4">
    <source>
        <dbReference type="ARBA" id="ARBA00022989"/>
    </source>
</evidence>
<dbReference type="SUPFAM" id="SSF103473">
    <property type="entry name" value="MFS general substrate transporter"/>
    <property type="match status" value="1"/>
</dbReference>
<evidence type="ECO:0000256" key="2">
    <source>
        <dbReference type="ARBA" id="ARBA00022475"/>
    </source>
</evidence>
<keyword evidence="9" id="KW-1185">Reference proteome</keyword>
<dbReference type="RefSeq" id="WP_377257357.1">
    <property type="nucleotide sequence ID" value="NZ_JBHLUH010000063.1"/>
</dbReference>
<evidence type="ECO:0000256" key="1">
    <source>
        <dbReference type="ARBA" id="ARBA00004651"/>
    </source>
</evidence>
<dbReference type="InterPro" id="IPR036259">
    <property type="entry name" value="MFS_trans_sf"/>
</dbReference>
<feature type="transmembrane region" description="Helical" evidence="6">
    <location>
        <begin position="162"/>
        <end position="187"/>
    </location>
</feature>
<feature type="transmembrane region" description="Helical" evidence="6">
    <location>
        <begin position="290"/>
        <end position="308"/>
    </location>
</feature>
<dbReference type="PANTHER" id="PTHR23513">
    <property type="entry name" value="INTEGRAL MEMBRANE EFFLUX PROTEIN-RELATED"/>
    <property type="match status" value="1"/>
</dbReference>
<evidence type="ECO:0000256" key="3">
    <source>
        <dbReference type="ARBA" id="ARBA00022692"/>
    </source>
</evidence>
<dbReference type="Pfam" id="PF07690">
    <property type="entry name" value="MFS_1"/>
    <property type="match status" value="1"/>
</dbReference>
<dbReference type="EMBL" id="JBHLUH010000063">
    <property type="protein sequence ID" value="MFC0531965.1"/>
    <property type="molecule type" value="Genomic_DNA"/>
</dbReference>
<evidence type="ECO:0000256" key="5">
    <source>
        <dbReference type="ARBA" id="ARBA00023136"/>
    </source>
</evidence>
<feature type="transmembrane region" description="Helical" evidence="6">
    <location>
        <begin position="82"/>
        <end position="100"/>
    </location>
</feature>
<evidence type="ECO:0000259" key="7">
    <source>
        <dbReference type="PROSITE" id="PS50850"/>
    </source>
</evidence>
<dbReference type="PANTHER" id="PTHR23513:SF6">
    <property type="entry name" value="MAJOR FACILITATOR SUPERFAMILY ASSOCIATED DOMAIN-CONTAINING PROTEIN"/>
    <property type="match status" value="1"/>
</dbReference>
<reference evidence="8 9" key="1">
    <citation type="submission" date="2024-09" db="EMBL/GenBank/DDBJ databases">
        <authorList>
            <person name="Sun Q."/>
            <person name="Mori K."/>
        </authorList>
    </citation>
    <scope>NUCLEOTIDE SEQUENCE [LARGE SCALE GENOMIC DNA]</scope>
    <source>
        <strain evidence="8 9">TBRC 3947</strain>
    </source>
</reference>
<evidence type="ECO:0000256" key="6">
    <source>
        <dbReference type="SAM" id="Phobius"/>
    </source>
</evidence>
<gene>
    <name evidence="8" type="ORF">ACFFIA_30375</name>
</gene>
<dbReference type="InterPro" id="IPR011701">
    <property type="entry name" value="MFS"/>
</dbReference>
<dbReference type="InterPro" id="IPR020846">
    <property type="entry name" value="MFS_dom"/>
</dbReference>
<protein>
    <submittedName>
        <fullName evidence="8">MFS transporter</fullName>
    </submittedName>
</protein>
<feature type="transmembrane region" description="Helical" evidence="6">
    <location>
        <begin position="314"/>
        <end position="335"/>
    </location>
</feature>
<dbReference type="Proteomes" id="UP001589867">
    <property type="component" value="Unassembled WGS sequence"/>
</dbReference>
<keyword evidence="2" id="KW-1003">Cell membrane</keyword>
<feature type="domain" description="Major facilitator superfamily (MFS) profile" evidence="7">
    <location>
        <begin position="224"/>
        <end position="412"/>
    </location>
</feature>
<evidence type="ECO:0000313" key="8">
    <source>
        <dbReference type="EMBL" id="MFC0531965.1"/>
    </source>
</evidence>
<name>A0ABV6MB77_9ACTN</name>
<comment type="caution">
    <text evidence="8">The sequence shown here is derived from an EMBL/GenBank/DDBJ whole genome shotgun (WGS) entry which is preliminary data.</text>
</comment>
<feature type="transmembrane region" description="Helical" evidence="6">
    <location>
        <begin position="382"/>
        <end position="401"/>
    </location>
</feature>
<sequence>MTAARAWSARPFRWVWAASGLSLLGSEIGDLAIPLLALLTLDASPGEIASLRLAQFAPFLLLTLAFGVLVDRMGRRRLMITADLGRGLVLLTVAAAVLWWTLPVGWLVVAAFALGTLTVLYQLADFSFLPQVVPREALADANAKLSATQSAMSLAGNGAGGVAVQVLTAPFAILATAGSYLLSALLLRRVRVDDPAPVAEAGQPRGAWRQTREGIEFLVRDRVLRALAGEAGTWNLFNEILLLGLTLHVVRTFEYGAAALGGLLMVAGLGGFLGAWLSGHATRRFGYGRSLVATLAVGNTIPLALGLAQDGSVAALLLYAVVLTTSGFAVGLANAQAVTVRQLITPAPLRGRVNGAYRFVSWGMVAVGASLAGVVTTVWGPFAAILVGAAGTTVATLWIVFSPIPSLRDLTE</sequence>
<keyword evidence="5 6" id="KW-0472">Membrane</keyword>
<feature type="transmembrane region" description="Helical" evidence="6">
    <location>
        <begin position="53"/>
        <end position="70"/>
    </location>
</feature>
<dbReference type="CDD" id="cd06173">
    <property type="entry name" value="MFS_MefA_like"/>
    <property type="match status" value="1"/>
</dbReference>
<evidence type="ECO:0000313" key="9">
    <source>
        <dbReference type="Proteomes" id="UP001589867"/>
    </source>
</evidence>
<comment type="subcellular location">
    <subcellularLocation>
        <location evidence="1">Cell membrane</location>
        <topology evidence="1">Multi-pass membrane protein</topology>
    </subcellularLocation>
</comment>
<organism evidence="8 9">
    <name type="scientific">Phytohabitans kaempferiae</name>
    <dbReference type="NCBI Taxonomy" id="1620943"/>
    <lineage>
        <taxon>Bacteria</taxon>
        <taxon>Bacillati</taxon>
        <taxon>Actinomycetota</taxon>
        <taxon>Actinomycetes</taxon>
        <taxon>Micromonosporales</taxon>
        <taxon>Micromonosporaceae</taxon>
    </lineage>
</organism>
<proteinExistence type="predicted"/>
<keyword evidence="4 6" id="KW-1133">Transmembrane helix</keyword>
<keyword evidence="3 6" id="KW-0812">Transmembrane</keyword>
<feature type="transmembrane region" description="Helical" evidence="6">
    <location>
        <begin position="356"/>
        <end position="376"/>
    </location>
</feature>
<accession>A0ABV6MB77</accession>
<feature type="transmembrane region" description="Helical" evidence="6">
    <location>
        <begin position="255"/>
        <end position="278"/>
    </location>
</feature>